<evidence type="ECO:0000313" key="2">
    <source>
        <dbReference type="Proteomes" id="UP000015531"/>
    </source>
</evidence>
<dbReference type="EMBL" id="ATDP01000082">
    <property type="protein sequence ID" value="EQB15744.1"/>
    <property type="molecule type" value="Genomic_DNA"/>
</dbReference>
<dbReference type="PATRIC" id="fig|1331060.3.peg.2054"/>
<protein>
    <submittedName>
        <fullName evidence="1">Uncharacterized protein</fullName>
    </submittedName>
</protein>
<dbReference type="Proteomes" id="UP000015531">
    <property type="component" value="Unassembled WGS sequence"/>
</dbReference>
<proteinExistence type="predicted"/>
<gene>
    <name evidence="1" type="ORF">RLDS_10745</name>
</gene>
<sequence length="183" mass="19761">MSAVKGEIMRGIVATVLLALSVVPTASAQMVESSIVASNGLAVKVSTDEFAGRKEYSSGEFDIQGSGRQRGQFMVAKIIRPGQTARLSIQGFVTYSGDWHRYDSAIFKGGEAVEFTNIDRDVISCRYGCSYSESFIAFPTPQQIKKYAEGTIVPIQVRGENSANTLLLQIPLSIIAAVEEVAK</sequence>
<accession>T0J1C2</accession>
<keyword evidence="2" id="KW-1185">Reference proteome</keyword>
<dbReference type="AlphaFoldDB" id="T0J1C2"/>
<comment type="caution">
    <text evidence="1">The sequence shown here is derived from an EMBL/GenBank/DDBJ whole genome shotgun (WGS) entry which is preliminary data.</text>
</comment>
<name>T0J1C2_9SPHN</name>
<organism evidence="1 2">
    <name type="scientific">Sphingobium lactosutens DS20</name>
    <dbReference type="NCBI Taxonomy" id="1331060"/>
    <lineage>
        <taxon>Bacteria</taxon>
        <taxon>Pseudomonadati</taxon>
        <taxon>Pseudomonadota</taxon>
        <taxon>Alphaproteobacteria</taxon>
        <taxon>Sphingomonadales</taxon>
        <taxon>Sphingomonadaceae</taxon>
        <taxon>Sphingobium</taxon>
    </lineage>
</organism>
<reference evidence="1 2" key="1">
    <citation type="journal article" date="2013" name="Genome Announc.">
        <title>Draft Genome Sequence of Sphingobium lactosutens Strain DS20T, Isolated from a Hexachlorocyclohexane Dumpsite.</title>
        <authorList>
            <person name="Kumar R."/>
            <person name="Dwivedi V."/>
            <person name="Negi V."/>
            <person name="Khurana J.P."/>
            <person name="Lal R."/>
        </authorList>
    </citation>
    <scope>NUCLEOTIDE SEQUENCE [LARGE SCALE GENOMIC DNA]</scope>
    <source>
        <strain evidence="1 2">DS20</strain>
    </source>
</reference>
<evidence type="ECO:0000313" key="1">
    <source>
        <dbReference type="EMBL" id="EQB15744.1"/>
    </source>
</evidence>